<dbReference type="HOGENOM" id="CLU_298434_0_0_1"/>
<feature type="region of interest" description="Disordered" evidence="1">
    <location>
        <begin position="1"/>
        <end position="60"/>
    </location>
</feature>
<evidence type="ECO:0000313" key="2">
    <source>
        <dbReference type="EMBL" id="EME47953.1"/>
    </source>
</evidence>
<dbReference type="Proteomes" id="UP000016933">
    <property type="component" value="Unassembled WGS sequence"/>
</dbReference>
<dbReference type="EMBL" id="KB446536">
    <property type="protein sequence ID" value="EME47953.1"/>
    <property type="molecule type" value="Genomic_DNA"/>
</dbReference>
<keyword evidence="3" id="KW-1185">Reference proteome</keyword>
<feature type="region of interest" description="Disordered" evidence="1">
    <location>
        <begin position="780"/>
        <end position="806"/>
    </location>
</feature>
<evidence type="ECO:0000256" key="1">
    <source>
        <dbReference type="SAM" id="MobiDB-lite"/>
    </source>
</evidence>
<organism evidence="2 3">
    <name type="scientific">Dothistroma septosporum (strain NZE10 / CBS 128990)</name>
    <name type="common">Red band needle blight fungus</name>
    <name type="synonym">Mycosphaerella pini</name>
    <dbReference type="NCBI Taxonomy" id="675120"/>
    <lineage>
        <taxon>Eukaryota</taxon>
        <taxon>Fungi</taxon>
        <taxon>Dikarya</taxon>
        <taxon>Ascomycota</taxon>
        <taxon>Pezizomycotina</taxon>
        <taxon>Dothideomycetes</taxon>
        <taxon>Dothideomycetidae</taxon>
        <taxon>Mycosphaerellales</taxon>
        <taxon>Mycosphaerellaceae</taxon>
        <taxon>Dothistroma</taxon>
    </lineage>
</organism>
<feature type="compositionally biased region" description="Polar residues" evidence="1">
    <location>
        <begin position="348"/>
        <end position="359"/>
    </location>
</feature>
<protein>
    <submittedName>
        <fullName evidence="2">Uncharacterized protein</fullName>
    </submittedName>
</protein>
<proteinExistence type="predicted"/>
<reference evidence="3" key="1">
    <citation type="journal article" date="2012" name="PLoS Genet.">
        <title>The genomes of the fungal plant pathogens Cladosporium fulvum and Dothistroma septosporum reveal adaptation to different hosts and lifestyles but also signatures of common ancestry.</title>
        <authorList>
            <person name="de Wit P.J.G.M."/>
            <person name="van der Burgt A."/>
            <person name="Oekmen B."/>
            <person name="Stergiopoulos I."/>
            <person name="Abd-Elsalam K.A."/>
            <person name="Aerts A.L."/>
            <person name="Bahkali A.H."/>
            <person name="Beenen H.G."/>
            <person name="Chettri P."/>
            <person name="Cox M.P."/>
            <person name="Datema E."/>
            <person name="de Vries R.P."/>
            <person name="Dhillon B."/>
            <person name="Ganley A.R."/>
            <person name="Griffiths S.A."/>
            <person name="Guo Y."/>
            <person name="Hamelin R.C."/>
            <person name="Henrissat B."/>
            <person name="Kabir M.S."/>
            <person name="Jashni M.K."/>
            <person name="Kema G."/>
            <person name="Klaubauf S."/>
            <person name="Lapidus A."/>
            <person name="Levasseur A."/>
            <person name="Lindquist E."/>
            <person name="Mehrabi R."/>
            <person name="Ohm R.A."/>
            <person name="Owen T.J."/>
            <person name="Salamov A."/>
            <person name="Schwelm A."/>
            <person name="Schijlen E."/>
            <person name="Sun H."/>
            <person name="van den Burg H.A."/>
            <person name="van Ham R.C.H.J."/>
            <person name="Zhang S."/>
            <person name="Goodwin S.B."/>
            <person name="Grigoriev I.V."/>
            <person name="Collemare J."/>
            <person name="Bradshaw R.E."/>
        </authorList>
    </citation>
    <scope>NUCLEOTIDE SEQUENCE [LARGE SCALE GENOMIC DNA]</scope>
    <source>
        <strain evidence="3">NZE10 / CBS 128990</strain>
    </source>
</reference>
<dbReference type="OMA" id="GLAHWPP"/>
<name>N1PY86_DOTSN</name>
<feature type="region of interest" description="Disordered" evidence="1">
    <location>
        <begin position="348"/>
        <end position="369"/>
    </location>
</feature>
<dbReference type="AlphaFoldDB" id="N1PY86"/>
<evidence type="ECO:0000313" key="3">
    <source>
        <dbReference type="Proteomes" id="UP000016933"/>
    </source>
</evidence>
<reference evidence="2 3" key="2">
    <citation type="journal article" date="2012" name="PLoS Pathog.">
        <title>Diverse lifestyles and strategies of plant pathogenesis encoded in the genomes of eighteen Dothideomycetes fungi.</title>
        <authorList>
            <person name="Ohm R.A."/>
            <person name="Feau N."/>
            <person name="Henrissat B."/>
            <person name="Schoch C.L."/>
            <person name="Horwitz B.A."/>
            <person name="Barry K.W."/>
            <person name="Condon B.J."/>
            <person name="Copeland A.C."/>
            <person name="Dhillon B."/>
            <person name="Glaser F."/>
            <person name="Hesse C.N."/>
            <person name="Kosti I."/>
            <person name="LaButti K."/>
            <person name="Lindquist E.A."/>
            <person name="Lucas S."/>
            <person name="Salamov A.A."/>
            <person name="Bradshaw R.E."/>
            <person name="Ciuffetti L."/>
            <person name="Hamelin R.C."/>
            <person name="Kema G.H.J."/>
            <person name="Lawrence C."/>
            <person name="Scott J.A."/>
            <person name="Spatafora J.W."/>
            <person name="Turgeon B.G."/>
            <person name="de Wit P.J.G.M."/>
            <person name="Zhong S."/>
            <person name="Goodwin S.B."/>
            <person name="Grigoriev I.V."/>
        </authorList>
    </citation>
    <scope>NUCLEOTIDE SEQUENCE [LARGE SCALE GENOMIC DNA]</scope>
    <source>
        <strain evidence="3">NZE10 / CBS 128990</strain>
    </source>
</reference>
<dbReference type="OrthoDB" id="3650051at2759"/>
<gene>
    <name evidence="2" type="ORF">DOTSEDRAFT_78098</name>
</gene>
<sequence length="1007" mass="111074">MAPQKREQSPAAPRSAKKRRSNTVTTINASAAAPSSADSALSPPTPAMTPAAAPAASSSTPSNVILGAESDAVIRTFGNLLEGSQCKSTASSLQPSRAALHFLRHHVLLADFTLPCCRFQVPSLIVAARLAENDSALRIVLEHRYAIRRQLANMAVRPEGFEFLHHVYGREPQTVILVSPPHLVAILAADGSWRRVPRVEAVHGPPAHTTRWYTQYLRDNNLPSWFLSGSHIQMLTLPQEADDLGIAHNPETPIASEKYLEVRYPEPPQIPLAASHSNEPFVYQLSKSEQVRLARLHPATNLLGNDRRVIVYPSGRINIHHDPASLRLPEMSPELVAWVAATAESASYYTEPQDSNDQSLAGGPPPQNDAQRLEAIEQARQHRIALNLRGPSLFNGEFNYLTDIDRQHAEILGYANPDHAASLIAHGALSLGVLPGTAPVFVGWTPIFGNGTFESGSAQNRNLKTVQTHDLQTGYLDPPVQPYGSGQWQYLSPESRDLARLNFGDQDWAGAHLAGNHHPTAVDIMLAREIHHRLVLAGSKAEDPTATVDIVWVPSITNANNDPVIVVSDDEFEEHDAPADRVEQDRGFGIDPVSGLAHWPPNDGTPNHNQTARDGRGQYQTRMVGKKNHIQKITLDVARARPTVDHNGQPNGNESQPHRTYIYYKGGRWERWSNSLLLDVPDGWADVRLVEKLNRWMEQTRIRQGWRPKRGDARERYTGEQKDWVNEQRKNKAVSYKQIAEMFNKHFGLAGNLRRDESGINSLVGRLKNDEATWAAGIKKGAGKKGKTATDNSKNAEGGQDGKDCDGEIAAETEQSRDGDEQQEAEQATKFSTVGLANSMFNFMPSPAPPSRPPETLSSELSVLLTADPQLAKRTPVQLYLEADARIEIAYGEEWREQDVVNQSFEAGIEDPWDGVMLRHDDTGQEGAVDRVKAYYGQRCGKARAEYHHKDQRGEEVVLKPSPGGKLGVRVCKARLENDETREEARVEVGAAIEDRHGGFGKDAVEG</sequence>
<dbReference type="eggNOG" id="ENOG502RKXR">
    <property type="taxonomic scope" value="Eukaryota"/>
</dbReference>
<accession>N1PY86</accession>
<feature type="compositionally biased region" description="Low complexity" evidence="1">
    <location>
        <begin position="29"/>
        <end position="60"/>
    </location>
</feature>